<feature type="domain" description="Phosphoribosyltransferase" evidence="13">
    <location>
        <begin position="112"/>
        <end position="215"/>
    </location>
</feature>
<dbReference type="AlphaFoldDB" id="A0A372ZJD6"/>
<dbReference type="HAMAP" id="MF_00004">
    <property type="entry name" value="Aden_phosphoribosyltr"/>
    <property type="match status" value="1"/>
</dbReference>
<evidence type="ECO:0000313" key="15">
    <source>
        <dbReference type="Proteomes" id="UP000263377"/>
    </source>
</evidence>
<keyword evidence="15" id="KW-1185">Reference proteome</keyword>
<protein>
    <recommendedName>
        <fullName evidence="7 12">Adenine phosphoribosyltransferase</fullName>
        <shortName evidence="12">APRT</shortName>
        <ecNumber evidence="7 12">2.4.2.7</ecNumber>
    </recommendedName>
</protein>
<dbReference type="GO" id="GO:0044209">
    <property type="term" value="P:AMP salvage"/>
    <property type="evidence" value="ECO:0007669"/>
    <property type="project" value="UniProtKB-UniRule"/>
</dbReference>
<comment type="function">
    <text evidence="2 12">Catalyzes a salvage reaction resulting in the formation of AMP, that is energically less costly than de novo synthesis.</text>
</comment>
<keyword evidence="8 12" id="KW-0963">Cytoplasm</keyword>
<evidence type="ECO:0000256" key="1">
    <source>
        <dbReference type="ARBA" id="ARBA00000868"/>
    </source>
</evidence>
<name>A0A372ZJD6_9ACTN</name>
<dbReference type="GO" id="GO:0005737">
    <property type="term" value="C:cytoplasm"/>
    <property type="evidence" value="ECO:0007669"/>
    <property type="project" value="UniProtKB-SubCell"/>
</dbReference>
<accession>A0A372ZJD6</accession>
<evidence type="ECO:0000256" key="4">
    <source>
        <dbReference type="ARBA" id="ARBA00004659"/>
    </source>
</evidence>
<evidence type="ECO:0000259" key="13">
    <source>
        <dbReference type="Pfam" id="PF00156"/>
    </source>
</evidence>
<comment type="subunit">
    <text evidence="6 12">Homodimer.</text>
</comment>
<dbReference type="Gene3D" id="3.40.50.2020">
    <property type="match status" value="1"/>
</dbReference>
<comment type="similarity">
    <text evidence="5 12">Belongs to the purine/pyrimidine phosphoribosyltransferase family.</text>
</comment>
<dbReference type="GO" id="GO:0016208">
    <property type="term" value="F:AMP binding"/>
    <property type="evidence" value="ECO:0007669"/>
    <property type="project" value="TreeGrafter"/>
</dbReference>
<dbReference type="InterPro" id="IPR000836">
    <property type="entry name" value="PRTase_dom"/>
</dbReference>
<evidence type="ECO:0000256" key="6">
    <source>
        <dbReference type="ARBA" id="ARBA00011738"/>
    </source>
</evidence>
<dbReference type="UniPathway" id="UPA00588">
    <property type="reaction ID" value="UER00646"/>
</dbReference>
<dbReference type="EMBL" id="QVIG01000002">
    <property type="protein sequence ID" value="RGD55979.1"/>
    <property type="molecule type" value="Genomic_DNA"/>
</dbReference>
<comment type="caution">
    <text evidence="14">The sequence shown here is derived from an EMBL/GenBank/DDBJ whole genome shotgun (WGS) entry which is preliminary data.</text>
</comment>
<gene>
    <name evidence="12" type="primary">apt</name>
    <name evidence="14" type="ORF">DR950_37245</name>
</gene>
<dbReference type="NCBIfam" id="NF002636">
    <property type="entry name" value="PRK02304.1-5"/>
    <property type="match status" value="1"/>
</dbReference>
<dbReference type="EC" id="2.4.2.7" evidence="7 12"/>
<keyword evidence="9 12" id="KW-0328">Glycosyltransferase</keyword>
<dbReference type="CDD" id="cd06223">
    <property type="entry name" value="PRTases_typeI"/>
    <property type="match status" value="1"/>
</dbReference>
<evidence type="ECO:0000256" key="10">
    <source>
        <dbReference type="ARBA" id="ARBA00022679"/>
    </source>
</evidence>
<proteinExistence type="inferred from homology"/>
<evidence type="ECO:0000256" key="9">
    <source>
        <dbReference type="ARBA" id="ARBA00022676"/>
    </source>
</evidence>
<dbReference type="InterPro" id="IPR005764">
    <property type="entry name" value="Ade_phspho_trans"/>
</dbReference>
<dbReference type="GO" id="GO:0003999">
    <property type="term" value="F:adenine phosphoribosyltransferase activity"/>
    <property type="evidence" value="ECO:0007669"/>
    <property type="project" value="UniProtKB-UniRule"/>
</dbReference>
<evidence type="ECO:0000256" key="7">
    <source>
        <dbReference type="ARBA" id="ARBA00011893"/>
    </source>
</evidence>
<dbReference type="PANTHER" id="PTHR32315">
    <property type="entry name" value="ADENINE PHOSPHORIBOSYLTRANSFERASE"/>
    <property type="match status" value="1"/>
</dbReference>
<evidence type="ECO:0000256" key="5">
    <source>
        <dbReference type="ARBA" id="ARBA00008391"/>
    </source>
</evidence>
<evidence type="ECO:0000313" key="14">
    <source>
        <dbReference type="EMBL" id="RGD55979.1"/>
    </source>
</evidence>
<dbReference type="Pfam" id="PF00156">
    <property type="entry name" value="Pribosyltran"/>
    <property type="match status" value="1"/>
</dbReference>
<evidence type="ECO:0000256" key="2">
    <source>
        <dbReference type="ARBA" id="ARBA00003968"/>
    </source>
</evidence>
<dbReference type="InterPro" id="IPR029057">
    <property type="entry name" value="PRTase-like"/>
</dbReference>
<dbReference type="FunFam" id="3.40.50.2020:FF:000004">
    <property type="entry name" value="Adenine phosphoribosyltransferase"/>
    <property type="match status" value="1"/>
</dbReference>
<evidence type="ECO:0000256" key="12">
    <source>
        <dbReference type="HAMAP-Rule" id="MF_00004"/>
    </source>
</evidence>
<organism evidence="14 15">
    <name type="scientific">Kitasatospora xanthocidica</name>
    <dbReference type="NCBI Taxonomy" id="83382"/>
    <lineage>
        <taxon>Bacteria</taxon>
        <taxon>Bacillati</taxon>
        <taxon>Actinomycetota</taxon>
        <taxon>Actinomycetes</taxon>
        <taxon>Kitasatosporales</taxon>
        <taxon>Streptomycetaceae</taxon>
        <taxon>Kitasatospora</taxon>
    </lineage>
</organism>
<dbReference type="GO" id="GO:0006166">
    <property type="term" value="P:purine ribonucleoside salvage"/>
    <property type="evidence" value="ECO:0007669"/>
    <property type="project" value="UniProtKB-KW"/>
</dbReference>
<dbReference type="GO" id="GO:0002055">
    <property type="term" value="F:adenine binding"/>
    <property type="evidence" value="ECO:0007669"/>
    <property type="project" value="TreeGrafter"/>
</dbReference>
<dbReference type="SUPFAM" id="SSF53271">
    <property type="entry name" value="PRTase-like"/>
    <property type="match status" value="1"/>
</dbReference>
<sequence>MMADRPPHSANPEPLSVAGLSWRARVLTYPRAHVLTCPTAHGLERSPGPFTAVRQQGGLMKTGHQRDGESTVPVFKDFRAGVAFRDVMPVLASRESFGAAIDGLTEWSTPLAPDYVAGIDARGFILGGALADRLGCGFLAIRKEGKLPGETVGRTFSGEYSTDRIEIRKDLVPPGARVLIHDDIVATGNSVAAAVEMLEELGATVVGITCLIEKSFLKGRSRVSVPLFSVYSFDA</sequence>
<dbReference type="GO" id="GO:0006168">
    <property type="term" value="P:adenine salvage"/>
    <property type="evidence" value="ECO:0007669"/>
    <property type="project" value="InterPro"/>
</dbReference>
<comment type="subcellular location">
    <subcellularLocation>
        <location evidence="3 12">Cytoplasm</location>
    </subcellularLocation>
</comment>
<dbReference type="PANTHER" id="PTHR32315:SF3">
    <property type="entry name" value="ADENINE PHOSPHORIBOSYLTRANSFERASE"/>
    <property type="match status" value="1"/>
</dbReference>
<comment type="pathway">
    <text evidence="4 12">Purine metabolism; AMP biosynthesis via salvage pathway; AMP from adenine: step 1/1.</text>
</comment>
<evidence type="ECO:0000256" key="8">
    <source>
        <dbReference type="ARBA" id="ARBA00022490"/>
    </source>
</evidence>
<dbReference type="InterPro" id="IPR050054">
    <property type="entry name" value="UPRTase/APRTase"/>
</dbReference>
<reference evidence="14 15" key="1">
    <citation type="submission" date="2018-08" db="EMBL/GenBank/DDBJ databases">
        <title>Diversity &amp; Physiological Properties of Lignin-Decomposing Actinobacteria from Soil.</title>
        <authorList>
            <person name="Roh S.G."/>
            <person name="Kim S.B."/>
        </authorList>
    </citation>
    <scope>NUCLEOTIDE SEQUENCE [LARGE SCALE GENOMIC DNA]</scope>
    <source>
        <strain evidence="14 15">MMS17-GH009</strain>
    </source>
</reference>
<keyword evidence="11 12" id="KW-0660">Purine salvage</keyword>
<dbReference type="Proteomes" id="UP000263377">
    <property type="component" value="Unassembled WGS sequence"/>
</dbReference>
<keyword evidence="10 12" id="KW-0808">Transferase</keyword>
<evidence type="ECO:0000256" key="3">
    <source>
        <dbReference type="ARBA" id="ARBA00004496"/>
    </source>
</evidence>
<evidence type="ECO:0000256" key="11">
    <source>
        <dbReference type="ARBA" id="ARBA00022726"/>
    </source>
</evidence>
<comment type="catalytic activity">
    <reaction evidence="1 12">
        <text>AMP + diphosphate = 5-phospho-alpha-D-ribose 1-diphosphate + adenine</text>
        <dbReference type="Rhea" id="RHEA:16609"/>
        <dbReference type="ChEBI" id="CHEBI:16708"/>
        <dbReference type="ChEBI" id="CHEBI:33019"/>
        <dbReference type="ChEBI" id="CHEBI:58017"/>
        <dbReference type="ChEBI" id="CHEBI:456215"/>
        <dbReference type="EC" id="2.4.2.7"/>
    </reaction>
</comment>